<dbReference type="PANTHER" id="PTHR30632:SF0">
    <property type="entry name" value="SULFATE-BINDING PROTEIN"/>
    <property type="match status" value="1"/>
</dbReference>
<gene>
    <name evidence="5" type="primary">modA</name>
    <name evidence="5" type="ORF">CE561_09650</name>
</gene>
<dbReference type="InterPro" id="IPR005950">
    <property type="entry name" value="ModA"/>
</dbReference>
<evidence type="ECO:0000313" key="5">
    <source>
        <dbReference type="EMBL" id="OXT06976.1"/>
    </source>
</evidence>
<accession>A0A231VH69</accession>
<evidence type="ECO:0000313" key="6">
    <source>
        <dbReference type="Proteomes" id="UP000215301"/>
    </source>
</evidence>
<feature type="binding site" evidence="4">
    <location>
        <position position="197"/>
    </location>
    <ligand>
        <name>molybdate</name>
        <dbReference type="ChEBI" id="CHEBI:36264"/>
    </ligand>
</feature>
<keyword evidence="4" id="KW-0500">Molybdenum</keyword>
<dbReference type="PANTHER" id="PTHR30632">
    <property type="entry name" value="MOLYBDATE-BINDING PERIPLASMIC PROTEIN"/>
    <property type="match status" value="1"/>
</dbReference>
<protein>
    <submittedName>
        <fullName evidence="5">Molybdate ABC transporter substrate-binding protein</fullName>
    </submittedName>
</protein>
<dbReference type="RefSeq" id="WP_094045819.1">
    <property type="nucleotide sequence ID" value="NZ_NKHD01000027.1"/>
</dbReference>
<dbReference type="PIRSF" id="PIRSF004846">
    <property type="entry name" value="ModA"/>
    <property type="match status" value="1"/>
</dbReference>
<proteinExistence type="inferred from homology"/>
<dbReference type="Proteomes" id="UP000215301">
    <property type="component" value="Unassembled WGS sequence"/>
</dbReference>
<evidence type="ECO:0000256" key="2">
    <source>
        <dbReference type="ARBA" id="ARBA00022723"/>
    </source>
</evidence>
<dbReference type="InterPro" id="IPR050682">
    <property type="entry name" value="ModA/WtpA"/>
</dbReference>
<sequence length="262" mass="28939">MKDQKIILLILSIFLIILMVTGCDINASESSNKFLTVFVAASLKDSMDTVVRQFEKLNPGVKIILNSAGSQTLRTQIEQGAYADIFISADERNMTPLYSENFVEAPKTLLYNKLIVIAYKDSSINSIMDIKNSGVKLALADESVPAGKYALDMLSKIDADYKGFKEATLKNVVTKEITVTDVAQKVAMGEADAGIVYVTDAKPFSDKIKVINIPDKYNVIATYPAAIVKNTKYKTLSSKFLDFLLNGDGKKILRDYGFIMKE</sequence>
<keyword evidence="2 4" id="KW-0479">Metal-binding</keyword>
<dbReference type="AlphaFoldDB" id="A0A231VH69"/>
<comment type="similarity">
    <text evidence="1">Belongs to the bacterial solute-binding protein ModA family.</text>
</comment>
<evidence type="ECO:0000256" key="4">
    <source>
        <dbReference type="PIRSR" id="PIRSR004846-1"/>
    </source>
</evidence>
<feature type="binding site" evidence="4">
    <location>
        <position position="179"/>
    </location>
    <ligand>
        <name>molybdate</name>
        <dbReference type="ChEBI" id="CHEBI:36264"/>
    </ligand>
</feature>
<dbReference type="NCBIfam" id="TIGR01256">
    <property type="entry name" value="modA"/>
    <property type="match status" value="1"/>
</dbReference>
<feature type="binding site" evidence="4">
    <location>
        <position position="70"/>
    </location>
    <ligand>
        <name>molybdate</name>
        <dbReference type="ChEBI" id="CHEBI:36264"/>
    </ligand>
</feature>
<dbReference type="CDD" id="cd13538">
    <property type="entry name" value="PBP2_ModA_like_1"/>
    <property type="match status" value="1"/>
</dbReference>
<evidence type="ECO:0000256" key="1">
    <source>
        <dbReference type="ARBA" id="ARBA00009175"/>
    </source>
</evidence>
<comment type="caution">
    <text evidence="5">The sequence shown here is derived from an EMBL/GenBank/DDBJ whole genome shotgun (WGS) entry which is preliminary data.</text>
</comment>
<organism evidence="5 6">
    <name type="scientific">Thermoanaerobacterium thermosaccharolyticum</name>
    <name type="common">Clostridium thermosaccharolyticum</name>
    <dbReference type="NCBI Taxonomy" id="1517"/>
    <lineage>
        <taxon>Bacteria</taxon>
        <taxon>Bacillati</taxon>
        <taxon>Bacillota</taxon>
        <taxon>Clostridia</taxon>
        <taxon>Thermoanaerobacterales</taxon>
        <taxon>Thermoanaerobacteraceae</taxon>
        <taxon>Thermoanaerobacterium</taxon>
    </lineage>
</organism>
<dbReference type="Gene3D" id="3.40.190.10">
    <property type="entry name" value="Periplasmic binding protein-like II"/>
    <property type="match status" value="2"/>
</dbReference>
<dbReference type="GO" id="GO:0030973">
    <property type="term" value="F:molybdate ion binding"/>
    <property type="evidence" value="ECO:0007669"/>
    <property type="project" value="TreeGrafter"/>
</dbReference>
<dbReference type="PROSITE" id="PS51257">
    <property type="entry name" value="PROKAR_LIPOPROTEIN"/>
    <property type="match status" value="1"/>
</dbReference>
<dbReference type="GO" id="GO:0046872">
    <property type="term" value="F:metal ion binding"/>
    <property type="evidence" value="ECO:0007669"/>
    <property type="project" value="UniProtKB-KW"/>
</dbReference>
<dbReference type="GO" id="GO:0015689">
    <property type="term" value="P:molybdate ion transport"/>
    <property type="evidence" value="ECO:0007669"/>
    <property type="project" value="InterPro"/>
</dbReference>
<dbReference type="SUPFAM" id="SSF53850">
    <property type="entry name" value="Periplasmic binding protein-like II"/>
    <property type="match status" value="1"/>
</dbReference>
<dbReference type="Pfam" id="PF13531">
    <property type="entry name" value="SBP_bac_11"/>
    <property type="match status" value="1"/>
</dbReference>
<dbReference type="EMBL" id="NKHD01000027">
    <property type="protein sequence ID" value="OXT06976.1"/>
    <property type="molecule type" value="Genomic_DNA"/>
</dbReference>
<evidence type="ECO:0000256" key="3">
    <source>
        <dbReference type="ARBA" id="ARBA00022729"/>
    </source>
</evidence>
<keyword evidence="3" id="KW-0732">Signal</keyword>
<name>A0A231VH69_THETR</name>
<reference evidence="5 6" key="1">
    <citation type="submission" date="2017-06" db="EMBL/GenBank/DDBJ databases">
        <title>Isolation and characterization of a thermophilic and butanogenic Thermoanaerobacterium thermosaccharolyticum M5 capable of efficient degradation of hemicellulose.</title>
        <authorList>
            <person name="Xin F."/>
            <person name="Jiang Y."/>
        </authorList>
    </citation>
    <scope>NUCLEOTIDE SEQUENCE [LARGE SCALE GENOMIC DNA]</scope>
    <source>
        <strain evidence="5 6">M5</strain>
    </source>
</reference>
<feature type="binding site" evidence="4">
    <location>
        <position position="42"/>
    </location>
    <ligand>
        <name>molybdate</name>
        <dbReference type="ChEBI" id="CHEBI:36264"/>
    </ligand>
</feature>
<feature type="binding site" evidence="4">
    <location>
        <position position="146"/>
    </location>
    <ligand>
        <name>molybdate</name>
        <dbReference type="ChEBI" id="CHEBI:36264"/>
    </ligand>
</feature>